<accession>H0EGY7</accession>
<sequence length="67" mass="7433">MLHGVKSLIVAIVGYLVFINPTTKMHSHISPRGRCFRGTSIYQVLIHLVEYMFEGTVISIPTVSDSA</sequence>
<dbReference type="InParanoid" id="H0EGY7"/>
<dbReference type="AlphaFoldDB" id="H0EGY7"/>
<organism evidence="1 2">
    <name type="scientific">Glarea lozoyensis (strain ATCC 74030 / MF5533)</name>
    <dbReference type="NCBI Taxonomy" id="1104152"/>
    <lineage>
        <taxon>Eukaryota</taxon>
        <taxon>Fungi</taxon>
        <taxon>Dikarya</taxon>
        <taxon>Ascomycota</taxon>
        <taxon>Pezizomycotina</taxon>
        <taxon>Leotiomycetes</taxon>
        <taxon>Helotiales</taxon>
        <taxon>Helotiaceae</taxon>
        <taxon>Glarea</taxon>
    </lineage>
</organism>
<evidence type="ECO:0000313" key="2">
    <source>
        <dbReference type="Proteomes" id="UP000005446"/>
    </source>
</evidence>
<dbReference type="Proteomes" id="UP000005446">
    <property type="component" value="Unassembled WGS sequence"/>
</dbReference>
<protein>
    <submittedName>
        <fullName evidence="1">Uncharacterized protein</fullName>
    </submittedName>
</protein>
<reference evidence="1 2" key="1">
    <citation type="journal article" date="2012" name="Eukaryot. Cell">
        <title>Genome sequence of the fungus Glarea lozoyensis: the first genome sequence of a species from the Helotiaceae family.</title>
        <authorList>
            <person name="Youssar L."/>
            <person name="Gruening B.A."/>
            <person name="Erxleben A."/>
            <person name="Guenther S."/>
            <person name="Huettel W."/>
        </authorList>
    </citation>
    <scope>NUCLEOTIDE SEQUENCE [LARGE SCALE GENOMIC DNA]</scope>
    <source>
        <strain evidence="2">ATCC 74030 / MF5533</strain>
    </source>
</reference>
<gene>
    <name evidence="1" type="ORF">M7I_1718</name>
</gene>
<evidence type="ECO:0000313" key="1">
    <source>
        <dbReference type="EMBL" id="EHL02128.1"/>
    </source>
</evidence>
<comment type="caution">
    <text evidence="1">The sequence shown here is derived from an EMBL/GenBank/DDBJ whole genome shotgun (WGS) entry which is preliminary data.</text>
</comment>
<proteinExistence type="predicted"/>
<name>H0EGY7_GLAL7</name>
<dbReference type="EMBL" id="AGUE01000032">
    <property type="protein sequence ID" value="EHL02128.1"/>
    <property type="molecule type" value="Genomic_DNA"/>
</dbReference>
<dbReference type="HOGENOM" id="CLU_2812604_0_0_1"/>
<keyword evidence="2" id="KW-1185">Reference proteome</keyword>